<organism evidence="8">
    <name type="scientific">bioreactor metagenome</name>
    <dbReference type="NCBI Taxonomy" id="1076179"/>
    <lineage>
        <taxon>unclassified sequences</taxon>
        <taxon>metagenomes</taxon>
        <taxon>ecological metagenomes</taxon>
    </lineage>
</organism>
<feature type="transmembrane region" description="Helical" evidence="7">
    <location>
        <begin position="63"/>
        <end position="83"/>
    </location>
</feature>
<evidence type="ECO:0000313" key="8">
    <source>
        <dbReference type="EMBL" id="MPN31023.1"/>
    </source>
</evidence>
<dbReference type="EMBL" id="VSSQ01082376">
    <property type="protein sequence ID" value="MPN31023.1"/>
    <property type="molecule type" value="Genomic_DNA"/>
</dbReference>
<keyword evidence="5 7" id="KW-1133">Transmembrane helix</keyword>
<feature type="transmembrane region" description="Helical" evidence="7">
    <location>
        <begin position="32"/>
        <end position="57"/>
    </location>
</feature>
<dbReference type="PANTHER" id="PTHR43663">
    <property type="entry name" value="CHROMATE TRANSPORT PROTEIN-RELATED"/>
    <property type="match status" value="1"/>
</dbReference>
<dbReference type="GO" id="GO:0005886">
    <property type="term" value="C:plasma membrane"/>
    <property type="evidence" value="ECO:0007669"/>
    <property type="project" value="UniProtKB-SubCell"/>
</dbReference>
<evidence type="ECO:0000256" key="3">
    <source>
        <dbReference type="ARBA" id="ARBA00022475"/>
    </source>
</evidence>
<proteinExistence type="inferred from homology"/>
<feature type="transmembrane region" description="Helical" evidence="7">
    <location>
        <begin position="6"/>
        <end position="25"/>
    </location>
</feature>
<dbReference type="Pfam" id="PF02417">
    <property type="entry name" value="Chromate_transp"/>
    <property type="match status" value="1"/>
</dbReference>
<dbReference type="PANTHER" id="PTHR43663:SF1">
    <property type="entry name" value="CHROMATE TRANSPORTER"/>
    <property type="match status" value="1"/>
</dbReference>
<dbReference type="InterPro" id="IPR003370">
    <property type="entry name" value="Chromate_transpt"/>
</dbReference>
<comment type="subcellular location">
    <subcellularLocation>
        <location evidence="1">Cell membrane</location>
        <topology evidence="1">Multi-pass membrane protein</topology>
    </subcellularLocation>
</comment>
<comment type="similarity">
    <text evidence="2">Belongs to the chromate ion transporter (CHR) (TC 2.A.51) family.</text>
</comment>
<evidence type="ECO:0008006" key="9">
    <source>
        <dbReference type="Google" id="ProtNLM"/>
    </source>
</evidence>
<evidence type="ECO:0000256" key="5">
    <source>
        <dbReference type="ARBA" id="ARBA00022989"/>
    </source>
</evidence>
<keyword evidence="3" id="KW-1003">Cell membrane</keyword>
<keyword evidence="4 7" id="KW-0812">Transmembrane</keyword>
<evidence type="ECO:0000256" key="4">
    <source>
        <dbReference type="ARBA" id="ARBA00022692"/>
    </source>
</evidence>
<protein>
    <recommendedName>
        <fullName evidence="9">Chromate transport protein</fullName>
    </recommendedName>
</protein>
<gene>
    <name evidence="8" type="ORF">SDC9_178494</name>
</gene>
<evidence type="ECO:0000256" key="7">
    <source>
        <dbReference type="SAM" id="Phobius"/>
    </source>
</evidence>
<evidence type="ECO:0000256" key="6">
    <source>
        <dbReference type="ARBA" id="ARBA00023136"/>
    </source>
</evidence>
<dbReference type="AlphaFoldDB" id="A0A645H597"/>
<reference evidence="8" key="1">
    <citation type="submission" date="2019-08" db="EMBL/GenBank/DDBJ databases">
        <authorList>
            <person name="Kucharzyk K."/>
            <person name="Murdoch R.W."/>
            <person name="Higgins S."/>
            <person name="Loffler F."/>
        </authorList>
    </citation>
    <scope>NUCLEOTIDE SEQUENCE</scope>
</reference>
<evidence type="ECO:0000256" key="2">
    <source>
        <dbReference type="ARBA" id="ARBA00005262"/>
    </source>
</evidence>
<keyword evidence="6 7" id="KW-0472">Membrane</keyword>
<comment type="caution">
    <text evidence="8">The sequence shown here is derived from an EMBL/GenBank/DDBJ whole genome shotgun (WGS) entry which is preliminary data.</text>
</comment>
<dbReference type="GO" id="GO:0015109">
    <property type="term" value="F:chromate transmembrane transporter activity"/>
    <property type="evidence" value="ECO:0007669"/>
    <property type="project" value="InterPro"/>
</dbReference>
<accession>A0A645H597</accession>
<feature type="transmembrane region" description="Helical" evidence="7">
    <location>
        <begin position="95"/>
        <end position="111"/>
    </location>
</feature>
<evidence type="ECO:0000256" key="1">
    <source>
        <dbReference type="ARBA" id="ARBA00004651"/>
    </source>
</evidence>
<name>A0A645H597_9ZZZZ</name>
<sequence length="147" mass="15753">MLDYIAIAQSSPGAMAVNVSVLVGYRLAGLGGAFVTILGTVMPPLIILTAISFFYTAFTSNVIVANVLRGMQAGVCAVIMDVVYDMGSKIVKQKSVLLIFDMLFAFFAVFVLNINVIYVILAAAALGLVSIINPKRQKEDKEKNDIS</sequence>
<dbReference type="InterPro" id="IPR052518">
    <property type="entry name" value="CHR_Transporter"/>
</dbReference>